<evidence type="ECO:0000313" key="2">
    <source>
        <dbReference type="Proteomes" id="UP000184038"/>
    </source>
</evidence>
<sequence>MTTYKAIALDIDGTLTNTKKEVTPRTKKAVSRAMEADKVVIVASGRPTAGIRGISDTLKLEEKGGYILAFNGARIMNCKTREVIYQNMLPQDMIPVLYKEAVEHNVSIITYEGDDVICGCNHDKYVDIEAKINNIKVNDVDNFDQYVTFDVNKCLMTGDPEKLAILEKEMQQKYGDRLSIYRSEPFFLEFMPLNVDKANSLAHLLEHLGLKREELIAIGDGFNDLSMIKYAGLGVAMSNAQEIVKENADKVTKSNEEDGVAHIIEEYLTA</sequence>
<dbReference type="EMBL" id="FRCP01000008">
    <property type="protein sequence ID" value="SHM27318.1"/>
    <property type="molecule type" value="Genomic_DNA"/>
</dbReference>
<dbReference type="RefSeq" id="WP_073285042.1">
    <property type="nucleotide sequence ID" value="NZ_FRCP01000008.1"/>
</dbReference>
<organism evidence="1 2">
    <name type="scientific">Anaerosporobacter mobilis DSM 15930</name>
    <dbReference type="NCBI Taxonomy" id="1120996"/>
    <lineage>
        <taxon>Bacteria</taxon>
        <taxon>Bacillati</taxon>
        <taxon>Bacillota</taxon>
        <taxon>Clostridia</taxon>
        <taxon>Lachnospirales</taxon>
        <taxon>Lachnospiraceae</taxon>
        <taxon>Anaerosporobacter</taxon>
    </lineage>
</organism>
<dbReference type="SFLD" id="SFLDG01140">
    <property type="entry name" value="C2.B:_Phosphomannomutase_and_P"/>
    <property type="match status" value="1"/>
</dbReference>
<gene>
    <name evidence="1" type="ORF">SAMN02746066_01344</name>
</gene>
<dbReference type="Gene3D" id="3.40.50.1000">
    <property type="entry name" value="HAD superfamily/HAD-like"/>
    <property type="match status" value="1"/>
</dbReference>
<dbReference type="Pfam" id="PF08282">
    <property type="entry name" value="Hydrolase_3"/>
    <property type="match status" value="1"/>
</dbReference>
<dbReference type="GO" id="GO:0005829">
    <property type="term" value="C:cytosol"/>
    <property type="evidence" value="ECO:0007669"/>
    <property type="project" value="TreeGrafter"/>
</dbReference>
<accession>A0A1M7HFV4</accession>
<dbReference type="PROSITE" id="PS01229">
    <property type="entry name" value="COF_2"/>
    <property type="match status" value="1"/>
</dbReference>
<dbReference type="AlphaFoldDB" id="A0A1M7HFV4"/>
<dbReference type="PANTHER" id="PTHR10000">
    <property type="entry name" value="PHOSPHOSERINE PHOSPHATASE"/>
    <property type="match status" value="1"/>
</dbReference>
<dbReference type="PRINTS" id="PR00119">
    <property type="entry name" value="CATATPASE"/>
</dbReference>
<reference evidence="1 2" key="1">
    <citation type="submission" date="2016-11" db="EMBL/GenBank/DDBJ databases">
        <authorList>
            <person name="Jaros S."/>
            <person name="Januszkiewicz K."/>
            <person name="Wedrychowicz H."/>
        </authorList>
    </citation>
    <scope>NUCLEOTIDE SEQUENCE [LARGE SCALE GENOMIC DNA]</scope>
    <source>
        <strain evidence="1 2">DSM 15930</strain>
    </source>
</reference>
<dbReference type="PANTHER" id="PTHR10000:SF8">
    <property type="entry name" value="HAD SUPERFAMILY HYDROLASE-LIKE, TYPE 3"/>
    <property type="match status" value="1"/>
</dbReference>
<proteinExistence type="predicted"/>
<dbReference type="InterPro" id="IPR000150">
    <property type="entry name" value="Cof"/>
</dbReference>
<evidence type="ECO:0008006" key="3">
    <source>
        <dbReference type="Google" id="ProtNLM"/>
    </source>
</evidence>
<dbReference type="SFLD" id="SFLDG01144">
    <property type="entry name" value="C2.B.4:_PGP_Like"/>
    <property type="match status" value="1"/>
</dbReference>
<dbReference type="STRING" id="1120996.SAMN02746066_01344"/>
<protein>
    <recommendedName>
        <fullName evidence="3">Haloacid dehalogenase-like hydrolase</fullName>
    </recommendedName>
</protein>
<dbReference type="OrthoDB" id="9781413at2"/>
<dbReference type="SUPFAM" id="SSF56784">
    <property type="entry name" value="HAD-like"/>
    <property type="match status" value="1"/>
</dbReference>
<dbReference type="NCBIfam" id="TIGR00099">
    <property type="entry name" value="Cof-subfamily"/>
    <property type="match status" value="1"/>
</dbReference>
<keyword evidence="2" id="KW-1185">Reference proteome</keyword>
<dbReference type="Gene3D" id="3.30.1240.10">
    <property type="match status" value="1"/>
</dbReference>
<dbReference type="GO" id="GO:0016791">
    <property type="term" value="F:phosphatase activity"/>
    <property type="evidence" value="ECO:0007669"/>
    <property type="project" value="UniProtKB-ARBA"/>
</dbReference>
<dbReference type="GO" id="GO:0000287">
    <property type="term" value="F:magnesium ion binding"/>
    <property type="evidence" value="ECO:0007669"/>
    <property type="project" value="TreeGrafter"/>
</dbReference>
<dbReference type="CDD" id="cd07516">
    <property type="entry name" value="HAD_Pase"/>
    <property type="match status" value="1"/>
</dbReference>
<dbReference type="InterPro" id="IPR036412">
    <property type="entry name" value="HAD-like_sf"/>
</dbReference>
<evidence type="ECO:0000313" key="1">
    <source>
        <dbReference type="EMBL" id="SHM27318.1"/>
    </source>
</evidence>
<name>A0A1M7HFV4_9FIRM</name>
<dbReference type="InterPro" id="IPR023214">
    <property type="entry name" value="HAD_sf"/>
</dbReference>
<dbReference type="InterPro" id="IPR006379">
    <property type="entry name" value="HAD-SF_hydro_IIB"/>
</dbReference>
<dbReference type="Proteomes" id="UP000184038">
    <property type="component" value="Unassembled WGS sequence"/>
</dbReference>
<dbReference type="NCBIfam" id="TIGR01484">
    <property type="entry name" value="HAD-SF-IIB"/>
    <property type="match status" value="1"/>
</dbReference>
<dbReference type="SFLD" id="SFLDS00003">
    <property type="entry name" value="Haloacid_Dehalogenase"/>
    <property type="match status" value="1"/>
</dbReference>